<gene>
    <name evidence="2" type="ORF">PHYPA_013938</name>
</gene>
<protein>
    <submittedName>
        <fullName evidence="2 3">Uncharacterized protein</fullName>
    </submittedName>
</protein>
<keyword evidence="4" id="KW-1185">Reference proteome</keyword>
<accession>A0A2K1JZ66</accession>
<dbReference type="InParanoid" id="A0A2K1JZ66"/>
<sequence length="143" mass="16115">MIHESTPWLKSDTHCAASAASALRNATPRKPRSHNHNNPSKHSASKQQQQQQLALHCIQLRPTPAILKEKKLIQHSRFLGVQKSTKDGSNSVLVKGDVVEEEDDEFSKKGSCLVDSVVGNTWLGTHKTFLRSCEINRRKRKRK</sequence>
<reference evidence="3" key="3">
    <citation type="submission" date="2020-12" db="UniProtKB">
        <authorList>
            <consortium name="EnsemblPlants"/>
        </authorList>
    </citation>
    <scope>IDENTIFICATION</scope>
</reference>
<feature type="compositionally biased region" description="Polar residues" evidence="1">
    <location>
        <begin position="36"/>
        <end position="46"/>
    </location>
</feature>
<dbReference type="Gramene" id="Pp3c10_15870V3.1">
    <property type="protein sequence ID" value="PAC:32900407.CDS.1"/>
    <property type="gene ID" value="Pp3c10_15870"/>
</dbReference>
<dbReference type="Proteomes" id="UP000006727">
    <property type="component" value="Chromosome 10"/>
</dbReference>
<evidence type="ECO:0000313" key="3">
    <source>
        <dbReference type="EnsemblPlants" id="PAC:32900407.CDS.1"/>
    </source>
</evidence>
<feature type="region of interest" description="Disordered" evidence="1">
    <location>
        <begin position="1"/>
        <end position="52"/>
    </location>
</feature>
<dbReference type="EnsemblPlants" id="Pp3c10_15870V3.2">
    <property type="protein sequence ID" value="PAC:32900408.CDS.1"/>
    <property type="gene ID" value="Pp3c10_15870"/>
</dbReference>
<evidence type="ECO:0000256" key="1">
    <source>
        <dbReference type="SAM" id="MobiDB-lite"/>
    </source>
</evidence>
<dbReference type="Gramene" id="Pp3c10_15870V3.2">
    <property type="protein sequence ID" value="PAC:32900408.CDS.1"/>
    <property type="gene ID" value="Pp3c10_15870"/>
</dbReference>
<dbReference type="PaxDb" id="3218-PP1S145_105V6.1"/>
<proteinExistence type="predicted"/>
<name>A0A2K1JZ66_PHYPA</name>
<dbReference type="AlphaFoldDB" id="A0A2K1JZ66"/>
<dbReference type="EMBL" id="ABEU02000010">
    <property type="protein sequence ID" value="PNR46818.1"/>
    <property type="molecule type" value="Genomic_DNA"/>
</dbReference>
<reference evidence="2 4" key="1">
    <citation type="journal article" date="2008" name="Science">
        <title>The Physcomitrella genome reveals evolutionary insights into the conquest of land by plants.</title>
        <authorList>
            <person name="Rensing S."/>
            <person name="Lang D."/>
            <person name="Zimmer A."/>
            <person name="Terry A."/>
            <person name="Salamov A."/>
            <person name="Shapiro H."/>
            <person name="Nishiyama T."/>
            <person name="Perroud P.-F."/>
            <person name="Lindquist E."/>
            <person name="Kamisugi Y."/>
            <person name="Tanahashi T."/>
            <person name="Sakakibara K."/>
            <person name="Fujita T."/>
            <person name="Oishi K."/>
            <person name="Shin-I T."/>
            <person name="Kuroki Y."/>
            <person name="Toyoda A."/>
            <person name="Suzuki Y."/>
            <person name="Hashimoto A."/>
            <person name="Yamaguchi K."/>
            <person name="Sugano A."/>
            <person name="Kohara Y."/>
            <person name="Fujiyama A."/>
            <person name="Anterola A."/>
            <person name="Aoki S."/>
            <person name="Ashton N."/>
            <person name="Barbazuk W.B."/>
            <person name="Barker E."/>
            <person name="Bennetzen J."/>
            <person name="Bezanilla M."/>
            <person name="Blankenship R."/>
            <person name="Cho S.H."/>
            <person name="Dutcher S."/>
            <person name="Estelle M."/>
            <person name="Fawcett J.A."/>
            <person name="Gundlach H."/>
            <person name="Hanada K."/>
            <person name="Heyl A."/>
            <person name="Hicks K.A."/>
            <person name="Hugh J."/>
            <person name="Lohr M."/>
            <person name="Mayer K."/>
            <person name="Melkozernov A."/>
            <person name="Murata T."/>
            <person name="Nelson D."/>
            <person name="Pils B."/>
            <person name="Prigge M."/>
            <person name="Reiss B."/>
            <person name="Renner T."/>
            <person name="Rombauts S."/>
            <person name="Rushton P."/>
            <person name="Sanderfoot A."/>
            <person name="Schween G."/>
            <person name="Shiu S.-H."/>
            <person name="Stueber K."/>
            <person name="Theodoulou F.L."/>
            <person name="Tu H."/>
            <person name="Van de Peer Y."/>
            <person name="Verrier P.J."/>
            <person name="Waters E."/>
            <person name="Wood A."/>
            <person name="Yang L."/>
            <person name="Cove D."/>
            <person name="Cuming A."/>
            <person name="Hasebe M."/>
            <person name="Lucas S."/>
            <person name="Mishler D.B."/>
            <person name="Reski R."/>
            <person name="Grigoriev I."/>
            <person name="Quatrano R.S."/>
            <person name="Boore J.L."/>
        </authorList>
    </citation>
    <scope>NUCLEOTIDE SEQUENCE [LARGE SCALE GENOMIC DNA]</scope>
    <source>
        <strain evidence="3 4">cv. Gransden 2004</strain>
    </source>
</reference>
<dbReference type="EnsemblPlants" id="Pp3c10_15870V3.1">
    <property type="protein sequence ID" value="PAC:32900407.CDS.1"/>
    <property type="gene ID" value="Pp3c10_15870"/>
</dbReference>
<reference evidence="2 4" key="2">
    <citation type="journal article" date="2018" name="Plant J.">
        <title>The Physcomitrella patens chromosome-scale assembly reveals moss genome structure and evolution.</title>
        <authorList>
            <person name="Lang D."/>
            <person name="Ullrich K.K."/>
            <person name="Murat F."/>
            <person name="Fuchs J."/>
            <person name="Jenkins J."/>
            <person name="Haas F.B."/>
            <person name="Piednoel M."/>
            <person name="Gundlach H."/>
            <person name="Van Bel M."/>
            <person name="Meyberg R."/>
            <person name="Vives C."/>
            <person name="Morata J."/>
            <person name="Symeonidi A."/>
            <person name="Hiss M."/>
            <person name="Muchero W."/>
            <person name="Kamisugi Y."/>
            <person name="Saleh O."/>
            <person name="Blanc G."/>
            <person name="Decker E.L."/>
            <person name="van Gessel N."/>
            <person name="Grimwood J."/>
            <person name="Hayes R.D."/>
            <person name="Graham S.W."/>
            <person name="Gunter L.E."/>
            <person name="McDaniel S.F."/>
            <person name="Hoernstein S.N.W."/>
            <person name="Larsson A."/>
            <person name="Li F.W."/>
            <person name="Perroud P.F."/>
            <person name="Phillips J."/>
            <person name="Ranjan P."/>
            <person name="Rokshar D.S."/>
            <person name="Rothfels C.J."/>
            <person name="Schneider L."/>
            <person name="Shu S."/>
            <person name="Stevenson D.W."/>
            <person name="Thummler F."/>
            <person name="Tillich M."/>
            <person name="Villarreal Aguilar J.C."/>
            <person name="Widiez T."/>
            <person name="Wong G.K."/>
            <person name="Wymore A."/>
            <person name="Zhang Y."/>
            <person name="Zimmer A.D."/>
            <person name="Quatrano R.S."/>
            <person name="Mayer K.F.X."/>
            <person name="Goodstein D."/>
            <person name="Casacuberta J.M."/>
            <person name="Vandepoele K."/>
            <person name="Reski R."/>
            <person name="Cuming A.C."/>
            <person name="Tuskan G.A."/>
            <person name="Maumus F."/>
            <person name="Salse J."/>
            <person name="Schmutz J."/>
            <person name="Rensing S.A."/>
        </authorList>
    </citation>
    <scope>NUCLEOTIDE SEQUENCE [LARGE SCALE GENOMIC DNA]</scope>
    <source>
        <strain evidence="3 4">cv. Gransden 2004</strain>
    </source>
</reference>
<evidence type="ECO:0000313" key="4">
    <source>
        <dbReference type="Proteomes" id="UP000006727"/>
    </source>
</evidence>
<organism evidence="2">
    <name type="scientific">Physcomitrium patens</name>
    <name type="common">Spreading-leaved earth moss</name>
    <name type="synonym">Physcomitrella patens</name>
    <dbReference type="NCBI Taxonomy" id="3218"/>
    <lineage>
        <taxon>Eukaryota</taxon>
        <taxon>Viridiplantae</taxon>
        <taxon>Streptophyta</taxon>
        <taxon>Embryophyta</taxon>
        <taxon>Bryophyta</taxon>
        <taxon>Bryophytina</taxon>
        <taxon>Bryopsida</taxon>
        <taxon>Funariidae</taxon>
        <taxon>Funariales</taxon>
        <taxon>Funariaceae</taxon>
        <taxon>Physcomitrium</taxon>
    </lineage>
</organism>
<evidence type="ECO:0000313" key="2">
    <source>
        <dbReference type="EMBL" id="PNR46818.1"/>
    </source>
</evidence>